<name>A0ABN3VD20_9PSEU</name>
<reference evidence="1 2" key="1">
    <citation type="journal article" date="2019" name="Int. J. Syst. Evol. Microbiol.">
        <title>The Global Catalogue of Microorganisms (GCM) 10K type strain sequencing project: providing services to taxonomists for standard genome sequencing and annotation.</title>
        <authorList>
            <consortium name="The Broad Institute Genomics Platform"/>
            <consortium name="The Broad Institute Genome Sequencing Center for Infectious Disease"/>
            <person name="Wu L."/>
            <person name="Ma J."/>
        </authorList>
    </citation>
    <scope>NUCLEOTIDE SEQUENCE [LARGE SCALE GENOMIC DNA]</scope>
    <source>
        <strain evidence="1 2">JCM 9383</strain>
    </source>
</reference>
<dbReference type="EMBL" id="BAAAUX010000014">
    <property type="protein sequence ID" value="GAA2793281.1"/>
    <property type="molecule type" value="Genomic_DNA"/>
</dbReference>
<dbReference type="Proteomes" id="UP001500979">
    <property type="component" value="Unassembled WGS sequence"/>
</dbReference>
<evidence type="ECO:0000313" key="1">
    <source>
        <dbReference type="EMBL" id="GAA2793281.1"/>
    </source>
</evidence>
<comment type="caution">
    <text evidence="1">The sequence shown here is derived from an EMBL/GenBank/DDBJ whole genome shotgun (WGS) entry which is preliminary data.</text>
</comment>
<accession>A0ABN3VD20</accession>
<gene>
    <name evidence="1" type="ORF">GCM10010470_30190</name>
</gene>
<keyword evidence="2" id="KW-1185">Reference proteome</keyword>
<sequence length="132" mass="14603">MEWRPGQAVTPSFNRMRRRPYERLSFQADDPTFVTANAAMVASASSVNKLNWKASSDALPVGHGGGRAVNQGGSVVRNQRLLSTTGFGTCQKLSPAVDAKYDLQDGQKYRFHICLKSHDGRYEHCDEATWVA</sequence>
<proteinExistence type="predicted"/>
<protein>
    <recommendedName>
        <fullName evidence="3">CBM-cenC domain-containing protein</fullName>
    </recommendedName>
</protein>
<evidence type="ECO:0000313" key="2">
    <source>
        <dbReference type="Proteomes" id="UP001500979"/>
    </source>
</evidence>
<evidence type="ECO:0008006" key="3">
    <source>
        <dbReference type="Google" id="ProtNLM"/>
    </source>
</evidence>
<organism evidence="1 2">
    <name type="scientific">Saccharopolyspora taberi</name>
    <dbReference type="NCBI Taxonomy" id="60895"/>
    <lineage>
        <taxon>Bacteria</taxon>
        <taxon>Bacillati</taxon>
        <taxon>Actinomycetota</taxon>
        <taxon>Actinomycetes</taxon>
        <taxon>Pseudonocardiales</taxon>
        <taxon>Pseudonocardiaceae</taxon>
        <taxon>Saccharopolyspora</taxon>
    </lineage>
</organism>